<dbReference type="EMBL" id="CP158374">
    <property type="protein sequence ID" value="XBX83710.1"/>
    <property type="molecule type" value="Genomic_DNA"/>
</dbReference>
<evidence type="ECO:0000313" key="5">
    <source>
        <dbReference type="EMBL" id="XBX83710.1"/>
    </source>
</evidence>
<dbReference type="GO" id="GO:0003697">
    <property type="term" value="F:single-stranded DNA binding"/>
    <property type="evidence" value="ECO:0007669"/>
    <property type="project" value="InterPro"/>
</dbReference>
<dbReference type="NCBIfam" id="TIGR00621">
    <property type="entry name" value="ssb"/>
    <property type="match status" value="1"/>
</dbReference>
<protein>
    <recommendedName>
        <fullName evidence="3">Single-stranded DNA-binding protein</fullName>
    </recommendedName>
</protein>
<evidence type="ECO:0000256" key="1">
    <source>
        <dbReference type="ARBA" id="ARBA00023125"/>
    </source>
</evidence>
<feature type="compositionally biased region" description="Acidic residues" evidence="4">
    <location>
        <begin position="177"/>
        <end position="187"/>
    </location>
</feature>
<dbReference type="AlphaFoldDB" id="A0AAU7WAK3"/>
<feature type="region of interest" description="Disordered" evidence="4">
    <location>
        <begin position="118"/>
        <end position="205"/>
    </location>
</feature>
<dbReference type="GO" id="GO:0006260">
    <property type="term" value="P:DNA replication"/>
    <property type="evidence" value="ECO:0007669"/>
    <property type="project" value="InterPro"/>
</dbReference>
<accession>A0AAU7WAK3</accession>
<organism evidence="5">
    <name type="scientific">Agromyces sp. G08B096</name>
    <dbReference type="NCBI Taxonomy" id="3156399"/>
    <lineage>
        <taxon>Bacteria</taxon>
        <taxon>Bacillati</taxon>
        <taxon>Actinomycetota</taxon>
        <taxon>Actinomycetes</taxon>
        <taxon>Micrococcales</taxon>
        <taxon>Microbacteriaceae</taxon>
        <taxon>Agromyces</taxon>
    </lineage>
</organism>
<evidence type="ECO:0000256" key="3">
    <source>
        <dbReference type="RuleBase" id="RU000524"/>
    </source>
</evidence>
<dbReference type="InterPro" id="IPR012340">
    <property type="entry name" value="NA-bd_OB-fold"/>
</dbReference>
<sequence length="205" mass="21841">MSDLITVTGVVGSDPRAIVTSQGLPITSFRLASKRRFFDRAAGTWQDGETNWYTVSAFRQLAFNAGASLHKGERVVVHGRLKLRAWTAGDKAGTSVEIEADTIGHDLVFGISQMRRLQPARDDQGADASALDARDGTLSSDDGAAGFATGGDAIAGDELRPEATDDERDGFASFDPSSEDDPEDDAEREASMTDEAFALPGGRPF</sequence>
<dbReference type="InterPro" id="IPR011344">
    <property type="entry name" value="ssDNA-bd"/>
</dbReference>
<dbReference type="CDD" id="cd04496">
    <property type="entry name" value="SSB_OBF"/>
    <property type="match status" value="1"/>
</dbReference>
<proteinExistence type="predicted"/>
<dbReference type="SUPFAM" id="SSF50249">
    <property type="entry name" value="Nucleic acid-binding proteins"/>
    <property type="match status" value="1"/>
</dbReference>
<dbReference type="InterPro" id="IPR000424">
    <property type="entry name" value="Primosome_PriB/ssb"/>
</dbReference>
<keyword evidence="1 2" id="KW-0238">DNA-binding</keyword>
<evidence type="ECO:0000256" key="4">
    <source>
        <dbReference type="SAM" id="MobiDB-lite"/>
    </source>
</evidence>
<dbReference type="Pfam" id="PF00436">
    <property type="entry name" value="SSB"/>
    <property type="match status" value="1"/>
</dbReference>
<dbReference type="Gene3D" id="2.40.50.140">
    <property type="entry name" value="Nucleic acid-binding proteins"/>
    <property type="match status" value="1"/>
</dbReference>
<dbReference type="RefSeq" id="WP_350349711.1">
    <property type="nucleotide sequence ID" value="NZ_CP158374.1"/>
</dbReference>
<evidence type="ECO:0000256" key="2">
    <source>
        <dbReference type="PROSITE-ProRule" id="PRU00252"/>
    </source>
</evidence>
<dbReference type="PROSITE" id="PS50935">
    <property type="entry name" value="SSB"/>
    <property type="match status" value="1"/>
</dbReference>
<gene>
    <name evidence="5" type="primary">ssb</name>
    <name evidence="5" type="ORF">ABIQ69_07350</name>
</gene>
<name>A0AAU7WAK3_9MICO</name>
<feature type="compositionally biased region" description="Low complexity" evidence="4">
    <location>
        <begin position="141"/>
        <end position="156"/>
    </location>
</feature>
<reference evidence="5" key="1">
    <citation type="submission" date="2024-05" db="EMBL/GenBank/DDBJ databases">
        <authorList>
            <person name="Yu L."/>
        </authorList>
    </citation>
    <scope>NUCLEOTIDE SEQUENCE</scope>
    <source>
        <strain evidence="5">G08B096</strain>
    </source>
</reference>